<dbReference type="CDD" id="cd00093">
    <property type="entry name" value="HTH_XRE"/>
    <property type="match status" value="1"/>
</dbReference>
<accession>A0AAJ1VPL6</accession>
<dbReference type="EMBL" id="SDWY01000005">
    <property type="protein sequence ID" value="MDN6900939.1"/>
    <property type="molecule type" value="Genomic_DNA"/>
</dbReference>
<dbReference type="Pfam" id="PF13560">
    <property type="entry name" value="HTH_31"/>
    <property type="match status" value="1"/>
</dbReference>
<sequence>MNRLRELRDKKGWTLDQVADSASMALNGLDPNSVIDEIAWEQSNVSSQDPTKDQIFVSANSISQYERGDRNPKLEVLSALADVFEVSTDYLMGRTNDENNYYVKLLDRLESRQNEAITTEDESFYNNTFMLLSDADLLKANNLITNDMQLNRFNGDLEPVKFQKLNAALTDKLHSEVLLAEQGKRDSKANVSDLFDNLSPENYSLIKNLLSILKKSDELKKENIKLKSLLHQKDAYMSSHESTKKNKKNVQITPEDLPF</sequence>
<keyword evidence="1" id="KW-0238">DNA-binding</keyword>
<dbReference type="RefSeq" id="WP_301711462.1">
    <property type="nucleotide sequence ID" value="NZ_SDWY01000005.1"/>
</dbReference>
<name>A0AAJ1VPL6_9LACO</name>
<dbReference type="PANTHER" id="PTHR46558">
    <property type="entry name" value="TRACRIPTIONAL REGULATORY PROTEIN-RELATED-RELATED"/>
    <property type="match status" value="1"/>
</dbReference>
<dbReference type="GO" id="GO:0003677">
    <property type="term" value="F:DNA binding"/>
    <property type="evidence" value="ECO:0007669"/>
    <property type="project" value="UniProtKB-KW"/>
</dbReference>
<dbReference type="InterPro" id="IPR010982">
    <property type="entry name" value="Lambda_DNA-bd_dom_sf"/>
</dbReference>
<dbReference type="SUPFAM" id="SSF47413">
    <property type="entry name" value="lambda repressor-like DNA-binding domains"/>
    <property type="match status" value="1"/>
</dbReference>
<evidence type="ECO:0000256" key="1">
    <source>
        <dbReference type="ARBA" id="ARBA00023125"/>
    </source>
</evidence>
<proteinExistence type="predicted"/>
<dbReference type="Gene3D" id="1.10.260.40">
    <property type="entry name" value="lambda repressor-like DNA-binding domains"/>
    <property type="match status" value="1"/>
</dbReference>
<gene>
    <name evidence="4" type="ORF">EVC35_08075</name>
</gene>
<protein>
    <submittedName>
        <fullName evidence="4">XRE family transcriptional regulator</fullName>
    </submittedName>
</protein>
<dbReference type="AlphaFoldDB" id="A0AAJ1VPL6"/>
<comment type="caution">
    <text evidence="4">The sequence shown here is derived from an EMBL/GenBank/DDBJ whole genome shotgun (WGS) entry which is preliminary data.</text>
</comment>
<reference evidence="4" key="1">
    <citation type="submission" date="2019-01" db="EMBL/GenBank/DDBJ databases">
        <title>Oenococcus sicerae UCMA17102.</title>
        <authorList>
            <person name="Cousin F.J."/>
            <person name="Le Guellec R."/>
            <person name="Cretenet M."/>
        </authorList>
    </citation>
    <scope>NUCLEOTIDE SEQUENCE</scope>
    <source>
        <strain evidence="4">UCMA17102</strain>
    </source>
</reference>
<dbReference type="PANTHER" id="PTHR46558:SF11">
    <property type="entry name" value="HTH-TYPE TRANSCRIPTIONAL REGULATOR XRE"/>
    <property type="match status" value="1"/>
</dbReference>
<evidence type="ECO:0000259" key="3">
    <source>
        <dbReference type="PROSITE" id="PS50943"/>
    </source>
</evidence>
<evidence type="ECO:0000313" key="4">
    <source>
        <dbReference type="EMBL" id="MDN6900939.1"/>
    </source>
</evidence>
<evidence type="ECO:0000256" key="2">
    <source>
        <dbReference type="SAM" id="MobiDB-lite"/>
    </source>
</evidence>
<evidence type="ECO:0000313" key="5">
    <source>
        <dbReference type="Proteomes" id="UP001167919"/>
    </source>
</evidence>
<dbReference type="InterPro" id="IPR001387">
    <property type="entry name" value="Cro/C1-type_HTH"/>
</dbReference>
<organism evidence="4 5">
    <name type="scientific">Oenococcus sicerae</name>
    <dbReference type="NCBI Taxonomy" id="2203724"/>
    <lineage>
        <taxon>Bacteria</taxon>
        <taxon>Bacillati</taxon>
        <taxon>Bacillota</taxon>
        <taxon>Bacilli</taxon>
        <taxon>Lactobacillales</taxon>
        <taxon>Lactobacillaceae</taxon>
        <taxon>Oenococcus</taxon>
    </lineage>
</organism>
<feature type="region of interest" description="Disordered" evidence="2">
    <location>
        <begin position="237"/>
        <end position="259"/>
    </location>
</feature>
<feature type="domain" description="HTH cro/C1-type" evidence="3">
    <location>
        <begin position="53"/>
        <end position="91"/>
    </location>
</feature>
<dbReference type="PROSITE" id="PS50943">
    <property type="entry name" value="HTH_CROC1"/>
    <property type="match status" value="1"/>
</dbReference>
<dbReference type="Proteomes" id="UP001167919">
    <property type="component" value="Unassembled WGS sequence"/>
</dbReference>
<dbReference type="SMART" id="SM00530">
    <property type="entry name" value="HTH_XRE"/>
    <property type="match status" value="1"/>
</dbReference>